<reference evidence="2 3" key="1">
    <citation type="submission" date="2020-02" db="EMBL/GenBank/DDBJ databases">
        <authorList>
            <person name="Li X.-J."/>
            <person name="Han X.-M."/>
        </authorList>
    </citation>
    <scope>NUCLEOTIDE SEQUENCE [LARGE SCALE GENOMIC DNA]</scope>
    <source>
        <strain evidence="2 3">CCTCC AB 2017055</strain>
    </source>
</reference>
<evidence type="ECO:0000313" key="2">
    <source>
        <dbReference type="EMBL" id="NED99107.1"/>
    </source>
</evidence>
<keyword evidence="3" id="KW-1185">Reference proteome</keyword>
<evidence type="ECO:0000256" key="1">
    <source>
        <dbReference type="SAM" id="MobiDB-lite"/>
    </source>
</evidence>
<feature type="region of interest" description="Disordered" evidence="1">
    <location>
        <begin position="623"/>
        <end position="650"/>
    </location>
</feature>
<dbReference type="EMBL" id="JAAGOA010000002">
    <property type="protein sequence ID" value="NED99107.1"/>
    <property type="molecule type" value="Genomic_DNA"/>
</dbReference>
<accession>A0A6L9S3V1</accession>
<dbReference type="AlphaFoldDB" id="A0A6L9S3V1"/>
<organism evidence="2 3">
    <name type="scientific">Phytoactinopolyspora halotolerans</name>
    <dbReference type="NCBI Taxonomy" id="1981512"/>
    <lineage>
        <taxon>Bacteria</taxon>
        <taxon>Bacillati</taxon>
        <taxon>Actinomycetota</taxon>
        <taxon>Actinomycetes</taxon>
        <taxon>Jiangellales</taxon>
        <taxon>Jiangellaceae</taxon>
        <taxon>Phytoactinopolyspora</taxon>
    </lineage>
</organism>
<protein>
    <submittedName>
        <fullName evidence="2">Uncharacterized protein</fullName>
    </submittedName>
</protein>
<name>A0A6L9S3V1_9ACTN</name>
<dbReference type="RefSeq" id="WP_163732427.1">
    <property type="nucleotide sequence ID" value="NZ_JAAGOA010000002.1"/>
</dbReference>
<dbReference type="Proteomes" id="UP000475214">
    <property type="component" value="Unassembled WGS sequence"/>
</dbReference>
<comment type="caution">
    <text evidence="2">The sequence shown here is derived from an EMBL/GenBank/DDBJ whole genome shotgun (WGS) entry which is preliminary data.</text>
</comment>
<gene>
    <name evidence="2" type="ORF">G1H10_02880</name>
</gene>
<sequence length="650" mass="71720">MTYSSVSVEGLEDLVSKMQTAMMTIDSFTGQLGYSSIKNDMDDLGVTSEAMRTLRLIQDWIHDDELPSLRRRLNLARGLQQKSPNATMLTLDEALVDAMSSEEAEQRGRELAEAFNELGGVNEGFGDLMEDFEELAYDPDAMAGFYAELGPELAAMFAGTLGYPGNNAGDDSQRYLELMSIGLGTALMDETRPGDWYDMNEFFQETDNPVAAWGRLALLQYGDFSDSQFFVQMTVERTALDAFTQDDWADPYSNISAQNLYPHEHHMNVDLPANIAEMAFLTLGKHPEASRQALSGYEDFPLSSFVDRVYEAADYPHDRYELADAFGLAIESGVGAEGDPPRTEHTEEEAAFAFEFINASAGHDEVPYQIKDSLGRIGASYVHEMVAGSYVDDGELPGDRNSSMTDAPNDFPEGVGLEPSFYLSPEITYQFLGSFQDELYLSEPYDNAMGLLLSEQLDAAIQADQAGEGDGNRTQQVMELFGGASQLHYLARREYAADFDAQEEQRRAGVAQFYSSGMAIIPVPGAGHYLYWGFQVVANDKLSDWVSGGPGMEDQVVSENANAEAMRWYMTVQAMIENGVGEDAVPNAPAGLFEDGELKPMDEIFADEQLRQDFYDWVNENPELNGPSDDAQSGWNDGAHGVDTYIGATR</sequence>
<proteinExistence type="predicted"/>
<evidence type="ECO:0000313" key="3">
    <source>
        <dbReference type="Proteomes" id="UP000475214"/>
    </source>
</evidence>